<dbReference type="RefSeq" id="WP_101879322.1">
    <property type="nucleotide sequence ID" value="NZ_JANFXP010000008.1"/>
</dbReference>
<dbReference type="InterPro" id="IPR014017">
    <property type="entry name" value="DNA_helicase_UvrD-like_C"/>
</dbReference>
<evidence type="ECO:0000256" key="8">
    <source>
        <dbReference type="ARBA" id="ARBA00023125"/>
    </source>
</evidence>
<dbReference type="GO" id="GO:0005829">
    <property type="term" value="C:cytosol"/>
    <property type="evidence" value="ECO:0007669"/>
    <property type="project" value="TreeGrafter"/>
</dbReference>
<organism evidence="17 18">
    <name type="scientific">Mediterraneibacter gnavus</name>
    <name type="common">Ruminococcus gnavus</name>
    <dbReference type="NCBI Taxonomy" id="33038"/>
    <lineage>
        <taxon>Bacteria</taxon>
        <taxon>Bacillati</taxon>
        <taxon>Bacillota</taxon>
        <taxon>Clostridia</taxon>
        <taxon>Lachnospirales</taxon>
        <taxon>Lachnospiraceae</taxon>
        <taxon>Mediterraneibacter</taxon>
    </lineage>
</organism>
<dbReference type="GO" id="GO:0033202">
    <property type="term" value="C:DNA helicase complex"/>
    <property type="evidence" value="ECO:0007669"/>
    <property type="project" value="TreeGrafter"/>
</dbReference>
<comment type="caution">
    <text evidence="17">The sequence shown here is derived from an EMBL/GenBank/DDBJ whole genome shotgun (WGS) entry which is preliminary data.</text>
</comment>
<keyword evidence="5 13" id="KW-0347">Helicase</keyword>
<dbReference type="EC" id="3.1.-.-" evidence="13"/>
<dbReference type="GO" id="GO:0016887">
    <property type="term" value="F:ATP hydrolysis activity"/>
    <property type="evidence" value="ECO:0007669"/>
    <property type="project" value="RHEA"/>
</dbReference>
<dbReference type="SUPFAM" id="SSF52980">
    <property type="entry name" value="Restriction endonuclease-like"/>
    <property type="match status" value="1"/>
</dbReference>
<dbReference type="InterPro" id="IPR011335">
    <property type="entry name" value="Restrct_endonuc-II-like"/>
</dbReference>
<keyword evidence="9 13" id="KW-0234">DNA repair</keyword>
<evidence type="ECO:0000313" key="18">
    <source>
        <dbReference type="Proteomes" id="UP000234849"/>
    </source>
</evidence>
<evidence type="ECO:0000256" key="3">
    <source>
        <dbReference type="ARBA" id="ARBA00022763"/>
    </source>
</evidence>
<feature type="domain" description="UvrD-like helicase ATP-binding" evidence="15">
    <location>
        <begin position="3"/>
        <end position="471"/>
    </location>
</feature>
<evidence type="ECO:0000256" key="13">
    <source>
        <dbReference type="HAMAP-Rule" id="MF_01451"/>
    </source>
</evidence>
<evidence type="ECO:0000256" key="6">
    <source>
        <dbReference type="ARBA" id="ARBA00022839"/>
    </source>
</evidence>
<evidence type="ECO:0000256" key="1">
    <source>
        <dbReference type="ARBA" id="ARBA00022722"/>
    </source>
</evidence>
<evidence type="ECO:0000259" key="16">
    <source>
        <dbReference type="PROSITE" id="PS51217"/>
    </source>
</evidence>
<comment type="function">
    <text evidence="13">The heterodimer acts as both an ATP-dependent DNA helicase and an ATP-dependent, dual-direction single-stranded exonuclease. Recognizes the chi site generating a DNA molecule suitable for the initiation of homologous recombination. The AddA nuclease domain is required for chi fragment generation; this subunit has the helicase and 3' -&gt; 5' nuclease activities.</text>
</comment>
<evidence type="ECO:0000256" key="9">
    <source>
        <dbReference type="ARBA" id="ARBA00023204"/>
    </source>
</evidence>
<comment type="similarity">
    <text evidence="13">Belongs to the helicase family. AddA subfamily.</text>
</comment>
<name>A0A2N5NK18_MEDGN</name>
<keyword evidence="1 13" id="KW-0540">Nuclease</keyword>
<dbReference type="GO" id="GO:0005524">
    <property type="term" value="F:ATP binding"/>
    <property type="evidence" value="ECO:0007669"/>
    <property type="project" value="UniProtKB-UniRule"/>
</dbReference>
<dbReference type="EMBL" id="NIHM01000005">
    <property type="protein sequence ID" value="PLT56516.1"/>
    <property type="molecule type" value="Genomic_DNA"/>
</dbReference>
<dbReference type="Gene3D" id="6.10.250.2380">
    <property type="match status" value="1"/>
</dbReference>
<dbReference type="GO" id="GO:0043138">
    <property type="term" value="F:3'-5' DNA helicase activity"/>
    <property type="evidence" value="ECO:0007669"/>
    <property type="project" value="UniProtKB-UniRule"/>
</dbReference>
<protein>
    <recommendedName>
        <fullName evidence="13">ATP-dependent helicase/nuclease subunit A</fullName>
        <ecNumber evidence="13">3.1.-.-</ecNumber>
        <ecNumber evidence="13">5.6.2.4</ecNumber>
    </recommendedName>
    <alternativeName>
        <fullName evidence="13">ATP-dependent helicase/nuclease AddA</fullName>
    </alternativeName>
    <alternativeName>
        <fullName evidence="13">DNA 3'-5' helicase AddA</fullName>
    </alternativeName>
</protein>
<dbReference type="PROSITE" id="PS51198">
    <property type="entry name" value="UVRD_HELICASE_ATP_BIND"/>
    <property type="match status" value="1"/>
</dbReference>
<keyword evidence="7 13" id="KW-0067">ATP-binding</keyword>
<evidence type="ECO:0000256" key="10">
    <source>
        <dbReference type="ARBA" id="ARBA00023235"/>
    </source>
</evidence>
<comment type="catalytic activity">
    <reaction evidence="11 13">
        <text>Couples ATP hydrolysis with the unwinding of duplex DNA by translocating in the 3'-5' direction.</text>
        <dbReference type="EC" id="5.6.2.4"/>
    </reaction>
</comment>
<evidence type="ECO:0000259" key="15">
    <source>
        <dbReference type="PROSITE" id="PS51198"/>
    </source>
</evidence>
<evidence type="ECO:0000313" key="17">
    <source>
        <dbReference type="EMBL" id="PLT56516.1"/>
    </source>
</evidence>
<feature type="domain" description="UvrD-like helicase C-terminal" evidence="16">
    <location>
        <begin position="494"/>
        <end position="790"/>
    </location>
</feature>
<gene>
    <name evidence="13 17" type="primary">addA</name>
    <name evidence="17" type="ORF">CDL18_04900</name>
</gene>
<evidence type="ECO:0000256" key="12">
    <source>
        <dbReference type="ARBA" id="ARBA00048988"/>
    </source>
</evidence>
<keyword evidence="8 13" id="KW-0238">DNA-binding</keyword>
<evidence type="ECO:0000256" key="14">
    <source>
        <dbReference type="PROSITE-ProRule" id="PRU00560"/>
    </source>
</evidence>
<dbReference type="PANTHER" id="PTHR11070:SF48">
    <property type="entry name" value="ATP-DEPENDENT HELICASE_NUCLEASE SUBUNIT A"/>
    <property type="match status" value="1"/>
</dbReference>
<dbReference type="FunFam" id="3.40.50.300:FF:001236">
    <property type="entry name" value="ATP-dependent helicase/nuclease subunit A"/>
    <property type="match status" value="1"/>
</dbReference>
<dbReference type="InterPro" id="IPR000212">
    <property type="entry name" value="DNA_helicase_UvrD/REP"/>
</dbReference>
<dbReference type="Pfam" id="PF12705">
    <property type="entry name" value="PDDEXK_1"/>
    <property type="match status" value="1"/>
</dbReference>
<accession>A0A2N5NK18</accession>
<keyword evidence="4 13" id="KW-0378">Hydrolase</keyword>
<dbReference type="InterPro" id="IPR038726">
    <property type="entry name" value="PDDEXK_AddAB-type"/>
</dbReference>
<dbReference type="HAMAP" id="MF_01451">
    <property type="entry name" value="AddA"/>
    <property type="match status" value="1"/>
</dbReference>
<reference evidence="17 18" key="1">
    <citation type="journal article" date="2017" name="Genome Med.">
        <title>A novel Ruminococcus gnavus clade enriched in inflammatory bowel disease patients.</title>
        <authorList>
            <person name="Hall A.B."/>
            <person name="Yassour M."/>
            <person name="Sauk J."/>
            <person name="Garner A."/>
            <person name="Jiang X."/>
            <person name="Arthur T."/>
            <person name="Lagoudas G.K."/>
            <person name="Vatanen T."/>
            <person name="Fornelos N."/>
            <person name="Wilson R."/>
            <person name="Bertha M."/>
            <person name="Cohen M."/>
            <person name="Garber J."/>
            <person name="Khalili H."/>
            <person name="Gevers D."/>
            <person name="Ananthakrishnan A.N."/>
            <person name="Kugathasan S."/>
            <person name="Lander E.S."/>
            <person name="Blainey P."/>
            <person name="Vlamakis H."/>
            <person name="Xavier R.J."/>
            <person name="Huttenhower C."/>
        </authorList>
    </citation>
    <scope>NUCLEOTIDE SEQUENCE [LARGE SCALE GENOMIC DNA]</scope>
    <source>
        <strain evidence="17 18">RJX1118</strain>
    </source>
</reference>
<dbReference type="InterPro" id="IPR011604">
    <property type="entry name" value="PDDEXK-like_dom_sf"/>
</dbReference>
<evidence type="ECO:0000256" key="2">
    <source>
        <dbReference type="ARBA" id="ARBA00022741"/>
    </source>
</evidence>
<evidence type="ECO:0000256" key="4">
    <source>
        <dbReference type="ARBA" id="ARBA00022801"/>
    </source>
</evidence>
<feature type="binding site" evidence="14">
    <location>
        <begin position="24"/>
        <end position="31"/>
    </location>
    <ligand>
        <name>ATP</name>
        <dbReference type="ChEBI" id="CHEBI:30616"/>
    </ligand>
</feature>
<dbReference type="EC" id="5.6.2.4" evidence="13"/>
<comment type="subunit">
    <text evidence="13">Heterodimer of AddA and AddB/RexB.</text>
</comment>
<dbReference type="PROSITE" id="PS51217">
    <property type="entry name" value="UVRD_HELICASE_CTER"/>
    <property type="match status" value="1"/>
</dbReference>
<comment type="catalytic activity">
    <reaction evidence="12 13">
        <text>ATP + H2O = ADP + phosphate + H(+)</text>
        <dbReference type="Rhea" id="RHEA:13065"/>
        <dbReference type="ChEBI" id="CHEBI:15377"/>
        <dbReference type="ChEBI" id="CHEBI:15378"/>
        <dbReference type="ChEBI" id="CHEBI:30616"/>
        <dbReference type="ChEBI" id="CHEBI:43474"/>
        <dbReference type="ChEBI" id="CHEBI:456216"/>
        <dbReference type="EC" id="5.6.2.4"/>
    </reaction>
</comment>
<dbReference type="InterPro" id="IPR014152">
    <property type="entry name" value="AddA"/>
</dbReference>
<evidence type="ECO:0000256" key="11">
    <source>
        <dbReference type="ARBA" id="ARBA00034617"/>
    </source>
</evidence>
<keyword evidence="10 13" id="KW-0413">Isomerase</keyword>
<proteinExistence type="inferred from homology"/>
<dbReference type="Pfam" id="PF00580">
    <property type="entry name" value="UvrD-helicase"/>
    <property type="match status" value="1"/>
</dbReference>
<dbReference type="AlphaFoldDB" id="A0A2N5NK18"/>
<dbReference type="InterPro" id="IPR014016">
    <property type="entry name" value="UvrD-like_ATP-bd"/>
</dbReference>
<dbReference type="Proteomes" id="UP000234849">
    <property type="component" value="Unassembled WGS sequence"/>
</dbReference>
<dbReference type="GO" id="GO:0000724">
    <property type="term" value="P:double-strand break repair via homologous recombination"/>
    <property type="evidence" value="ECO:0007669"/>
    <property type="project" value="UniProtKB-UniRule"/>
</dbReference>
<evidence type="ECO:0000256" key="7">
    <source>
        <dbReference type="ARBA" id="ARBA00022840"/>
    </source>
</evidence>
<keyword evidence="2 13" id="KW-0547">Nucleotide-binding</keyword>
<dbReference type="Gene3D" id="3.40.50.300">
    <property type="entry name" value="P-loop containing nucleotide triphosphate hydrolases"/>
    <property type="match status" value="3"/>
</dbReference>
<dbReference type="PANTHER" id="PTHR11070">
    <property type="entry name" value="UVRD / RECB / PCRA DNA HELICASE FAMILY MEMBER"/>
    <property type="match status" value="1"/>
</dbReference>
<dbReference type="Gene3D" id="3.90.320.10">
    <property type="match status" value="1"/>
</dbReference>
<comment type="cofactor">
    <cofactor evidence="13">
        <name>Mg(2+)</name>
        <dbReference type="ChEBI" id="CHEBI:18420"/>
    </cofactor>
</comment>
<evidence type="ECO:0000256" key="5">
    <source>
        <dbReference type="ARBA" id="ARBA00022806"/>
    </source>
</evidence>
<keyword evidence="3 13" id="KW-0227">DNA damage</keyword>
<dbReference type="Pfam" id="PF13361">
    <property type="entry name" value="UvrD_C"/>
    <property type="match status" value="1"/>
</dbReference>
<dbReference type="GO" id="GO:0008408">
    <property type="term" value="F:3'-5' exonuclease activity"/>
    <property type="evidence" value="ECO:0007669"/>
    <property type="project" value="UniProtKB-UniRule"/>
</dbReference>
<sequence>MSVQWTEDQKKVIELRNRNILVSAAAGSGKTAVLVERIIQRLLDERDPLDVDRLLIVTFTEAAAAEMKERIRDAIENALEDTPGNVHLQRQATLIHSARITTIHSFCLSVIREHFHAINLDPGFRIAEEGELKLLRQDVLEEMLESCYDEGTEAFLEFAEKFSTGRSDRQLEEVILQLYEYAGSYPQPEKWLNACVDNYQVENEHFSDAGFVQILIESIRQNLQGARILLNEALHICEESDGPYLYAEALEADLMMIETMEKAETFEAFYGKINQIAWKRLSAKKDETIDPEKKEAVKMLREKAKKMVKDLQETCFYETPEELAEDLRNTGSTMEELVFLVTTFARLFAEKKRSRNVIDFQDMEQFALQILTEEKDGSLVPSAVAREYQEQFEEVMIDEYQDSNLIQEAILTSVSTVSRGSYNVFMVGDVKQSIYRFRLSRPELFMEKYDTYSQADSEKQRIDLDRNFRSREEVLDATNYVFEQIMHKSVGGVEYDARAALYPGADYPKSREQNGVSANRAELLLVDAQELEEEDNARRLEARAVADRIKLLLLQGQVVDKKTKEYRPVQYKDIVILTRSIKGWADVFAQVLAEEGISAHVGSREGYFETYEVSVLLDYLQILDNERQDLPLAAVLTSPFAGLDARELAKIRSTYPELFFYEAVHAYASDDEKEKEPILQQKLKNFLCRVSEFRDMLPYTAMHDLLWEIIEKTGYGMCISAMPGGAQRIANVQMLVAKAAAYEGTSYKGLFNFVRYIEQLKKYNVDYGEANLADEQADTVRIMSIHKSKGLEFPIVIVAGMGKLFNTQDVKGSIVIHPELGVGMDVIDLKKRTKAPTLLKKVIQKQVAVENLGEEMRVLYVAMTRAKEKLILTGVCKDARTKLETLSTREKTAFLPYEVLSANSYLDWLLPAVSPAESPIGITVVDSLGAAQMEGAWEAADELTRNVLENWDTNQIHDAGYREELKRQLDFAYPFAEEQCFQMKFTVSELKKRAYMEEEAGEVLYQEPEAVPLVPRFLGAEEAASGAVRGTAYHKFLELLDFEKEYTRESLEEHLKHLQTEGRISPEIAEAVKTEDFLKFLQCESGKRMHQAAKKKQLYKEQPFVLGVDSGEIYPDTECRAQLLVQGIIDVYFEEEDGLVVLDYKTDRVRTADELVRRYQSQLTCYARALSQITGKAVKEKIIYSFALGKEINV</sequence>
<keyword evidence="6 13" id="KW-0269">Exonuclease</keyword>
<dbReference type="NCBIfam" id="TIGR02785">
    <property type="entry name" value="addA_Gpos"/>
    <property type="match status" value="1"/>
</dbReference>
<dbReference type="SUPFAM" id="SSF52540">
    <property type="entry name" value="P-loop containing nucleoside triphosphate hydrolases"/>
    <property type="match status" value="1"/>
</dbReference>
<dbReference type="GO" id="GO:0003690">
    <property type="term" value="F:double-stranded DNA binding"/>
    <property type="evidence" value="ECO:0007669"/>
    <property type="project" value="UniProtKB-UniRule"/>
</dbReference>
<dbReference type="InterPro" id="IPR027417">
    <property type="entry name" value="P-loop_NTPase"/>
</dbReference>